<dbReference type="InterPro" id="IPR045864">
    <property type="entry name" value="aa-tRNA-synth_II/BPL/LPL"/>
</dbReference>
<protein>
    <submittedName>
        <fullName evidence="2">Uncharacterized protein</fullName>
    </submittedName>
</protein>
<gene>
    <name evidence="2" type="ORF">BJ212DRAFT_1486868</name>
</gene>
<dbReference type="GO" id="GO:0004829">
    <property type="term" value="F:threonine-tRNA ligase activity"/>
    <property type="evidence" value="ECO:0007669"/>
    <property type="project" value="TreeGrafter"/>
</dbReference>
<comment type="caution">
    <text evidence="2">The sequence shown here is derived from an EMBL/GenBank/DDBJ whole genome shotgun (WGS) entry which is preliminary data.</text>
</comment>
<dbReference type="GO" id="GO:0005739">
    <property type="term" value="C:mitochondrion"/>
    <property type="evidence" value="ECO:0007669"/>
    <property type="project" value="TreeGrafter"/>
</dbReference>
<name>A0A9P7DVS4_9AGAM</name>
<organism evidence="2 3">
    <name type="scientific">Suillus subaureus</name>
    <dbReference type="NCBI Taxonomy" id="48587"/>
    <lineage>
        <taxon>Eukaryota</taxon>
        <taxon>Fungi</taxon>
        <taxon>Dikarya</taxon>
        <taxon>Basidiomycota</taxon>
        <taxon>Agaricomycotina</taxon>
        <taxon>Agaricomycetes</taxon>
        <taxon>Agaricomycetidae</taxon>
        <taxon>Boletales</taxon>
        <taxon>Suillineae</taxon>
        <taxon>Suillaceae</taxon>
        <taxon>Suillus</taxon>
    </lineage>
</organism>
<dbReference type="GO" id="GO:0006435">
    <property type="term" value="P:threonyl-tRNA aminoacylation"/>
    <property type="evidence" value="ECO:0007669"/>
    <property type="project" value="TreeGrafter"/>
</dbReference>
<keyword evidence="1" id="KW-0648">Protein biosynthesis</keyword>
<dbReference type="Proteomes" id="UP000807769">
    <property type="component" value="Unassembled WGS sequence"/>
</dbReference>
<dbReference type="RefSeq" id="XP_041186786.1">
    <property type="nucleotide sequence ID" value="XM_041341179.1"/>
</dbReference>
<sequence length="89" mass="10560">MFHLELLTHPNNYFSTIETWNTVEDQFSKALDNQFQGTWQVNPGDGVFYGSKIDVTIRNILYRSFQRMYYNLNLIPPYVHTKVSHETLD</sequence>
<reference evidence="2" key="1">
    <citation type="journal article" date="2020" name="New Phytol.">
        <title>Comparative genomics reveals dynamic genome evolution in host specialist ectomycorrhizal fungi.</title>
        <authorList>
            <person name="Lofgren L.A."/>
            <person name="Nguyen N.H."/>
            <person name="Vilgalys R."/>
            <person name="Ruytinx J."/>
            <person name="Liao H.L."/>
            <person name="Branco S."/>
            <person name="Kuo A."/>
            <person name="LaButti K."/>
            <person name="Lipzen A."/>
            <person name="Andreopoulos W."/>
            <person name="Pangilinan J."/>
            <person name="Riley R."/>
            <person name="Hundley H."/>
            <person name="Na H."/>
            <person name="Barry K."/>
            <person name="Grigoriev I.V."/>
            <person name="Stajich J.E."/>
            <person name="Kennedy P.G."/>
        </authorList>
    </citation>
    <scope>NUCLEOTIDE SEQUENCE</scope>
    <source>
        <strain evidence="2">MN1</strain>
    </source>
</reference>
<keyword evidence="3" id="KW-1185">Reference proteome</keyword>
<evidence type="ECO:0000313" key="3">
    <source>
        <dbReference type="Proteomes" id="UP000807769"/>
    </source>
</evidence>
<dbReference type="EMBL" id="JABBWG010000062">
    <property type="protein sequence ID" value="KAG1804140.1"/>
    <property type="molecule type" value="Genomic_DNA"/>
</dbReference>
<dbReference type="PANTHER" id="PTHR11451">
    <property type="entry name" value="THREONINE-TRNA LIGASE"/>
    <property type="match status" value="1"/>
</dbReference>
<evidence type="ECO:0000256" key="1">
    <source>
        <dbReference type="ARBA" id="ARBA00022917"/>
    </source>
</evidence>
<proteinExistence type="predicted"/>
<dbReference type="Gene3D" id="3.30.930.10">
    <property type="entry name" value="Bira Bifunctional Protein, Domain 2"/>
    <property type="match status" value="1"/>
</dbReference>
<accession>A0A9P7DVS4</accession>
<dbReference type="GeneID" id="64635195"/>
<dbReference type="OrthoDB" id="3267375at2759"/>
<evidence type="ECO:0000313" key="2">
    <source>
        <dbReference type="EMBL" id="KAG1804140.1"/>
    </source>
</evidence>
<dbReference type="AlphaFoldDB" id="A0A9P7DVS4"/>
<dbReference type="PANTHER" id="PTHR11451:SF46">
    <property type="entry name" value="THREONINE--TRNA LIGASE"/>
    <property type="match status" value="1"/>
</dbReference>